<dbReference type="STRING" id="857566.A0A1E3PQF6"/>
<dbReference type="EC" id="2.7.1.40" evidence="6 16"/>
<evidence type="ECO:0000256" key="10">
    <source>
        <dbReference type="ARBA" id="ARBA00022777"/>
    </source>
</evidence>
<evidence type="ECO:0000256" key="7">
    <source>
        <dbReference type="ARBA" id="ARBA00022679"/>
    </source>
</evidence>
<dbReference type="SUPFAM" id="SSF51621">
    <property type="entry name" value="Phosphoenolpyruvate/pyruvate domain"/>
    <property type="match status" value="1"/>
</dbReference>
<keyword evidence="20" id="KW-1185">Reference proteome</keyword>
<evidence type="ECO:0000259" key="18">
    <source>
        <dbReference type="Pfam" id="PF02887"/>
    </source>
</evidence>
<evidence type="ECO:0000256" key="16">
    <source>
        <dbReference type="RuleBase" id="RU000504"/>
    </source>
</evidence>
<evidence type="ECO:0000256" key="12">
    <source>
        <dbReference type="ARBA" id="ARBA00022842"/>
    </source>
</evidence>
<keyword evidence="13 16" id="KW-0324">Glycolysis</keyword>
<evidence type="ECO:0000256" key="3">
    <source>
        <dbReference type="ARBA" id="ARBA00004997"/>
    </source>
</evidence>
<accession>A0A1E3PQF6</accession>
<evidence type="ECO:0000256" key="2">
    <source>
        <dbReference type="ARBA" id="ARBA00001958"/>
    </source>
</evidence>
<evidence type="ECO:0000259" key="17">
    <source>
        <dbReference type="Pfam" id="PF00224"/>
    </source>
</evidence>
<sequence length="518" mass="57024">MIFGSETPSSIQWLATLDTADLPIHNYRRSAIVGTVGPSTNSAQAITSMRQAGLNILRLDLSKGNFAFYQSALQHARESEQMYHGRPLAIAIDTTGSQIYTGLTKEGARFLVNQGHEMIFSTDEKYMGLSDDQITYFDYSNVGRVIGPGKKICLGDGFFVMEVLDVVDFKTLKVRALSAGEIVSKMRVHLPGTKVDLPALSQKDLAHLQFAVDNKVDILFASFIRSSADIVQIRQFLRSLEYTDHGQNIPIIAKIENQQGIDHFDEILREADGILVARGSLGVEIPVHRVLIIQKQIIAKCNLAGKPAICATQMLDSMTYNPRPTRAEISDVGNAILDGADCVMLTTETAVGKYPVESVSVMVQAALVAEKTITYQTLFNELRSLVSRPTETVETIAISTVSAAFEQQAGAILVLSTSGTTARLVAKYRPYCPILMVTRNEQTARYSHLYRGVYPFLYKKPKPTDSSQWQNDVEQRLKWGMDQAVKLGVLSVGDVVVAIQGWTSGLGHSNTLRILECV</sequence>
<dbReference type="InterPro" id="IPR040442">
    <property type="entry name" value="Pyrv_kinase-like_dom_sf"/>
</dbReference>
<comment type="cofactor">
    <cofactor evidence="1">
        <name>Mg(2+)</name>
        <dbReference type="ChEBI" id="CHEBI:18420"/>
    </cofactor>
</comment>
<comment type="pathway">
    <text evidence="3 16">Carbohydrate degradation; glycolysis; pyruvate from D-glyceraldehyde 3-phosphate: step 5/5.</text>
</comment>
<dbReference type="AlphaFoldDB" id="A0A1E3PQF6"/>
<comment type="subunit">
    <text evidence="5">Homotetramer.</text>
</comment>
<keyword evidence="10 16" id="KW-0418">Kinase</keyword>
<dbReference type="Proteomes" id="UP000095009">
    <property type="component" value="Unassembled WGS sequence"/>
</dbReference>
<dbReference type="GO" id="GO:0000287">
    <property type="term" value="F:magnesium ion binding"/>
    <property type="evidence" value="ECO:0007669"/>
    <property type="project" value="InterPro"/>
</dbReference>
<dbReference type="GO" id="GO:0005524">
    <property type="term" value="F:ATP binding"/>
    <property type="evidence" value="ECO:0007669"/>
    <property type="project" value="UniProtKB-KW"/>
</dbReference>
<keyword evidence="8" id="KW-0479">Metal-binding</keyword>
<dbReference type="GO" id="GO:0016301">
    <property type="term" value="F:kinase activity"/>
    <property type="evidence" value="ECO:0007669"/>
    <property type="project" value="UniProtKB-KW"/>
</dbReference>
<evidence type="ECO:0000256" key="5">
    <source>
        <dbReference type="ARBA" id="ARBA00011881"/>
    </source>
</evidence>
<evidence type="ECO:0000256" key="6">
    <source>
        <dbReference type="ARBA" id="ARBA00012142"/>
    </source>
</evidence>
<comment type="cofactor">
    <cofactor evidence="2">
        <name>K(+)</name>
        <dbReference type="ChEBI" id="CHEBI:29103"/>
    </cofactor>
</comment>
<dbReference type="GO" id="GO:0030955">
    <property type="term" value="F:potassium ion binding"/>
    <property type="evidence" value="ECO:0007669"/>
    <property type="project" value="InterPro"/>
</dbReference>
<evidence type="ECO:0000256" key="11">
    <source>
        <dbReference type="ARBA" id="ARBA00022840"/>
    </source>
</evidence>
<dbReference type="Gene3D" id="3.40.1380.20">
    <property type="entry name" value="Pyruvate kinase, C-terminal domain"/>
    <property type="match status" value="1"/>
</dbReference>
<evidence type="ECO:0000256" key="8">
    <source>
        <dbReference type="ARBA" id="ARBA00022723"/>
    </source>
</evidence>
<evidence type="ECO:0000313" key="19">
    <source>
        <dbReference type="EMBL" id="ODQ67474.1"/>
    </source>
</evidence>
<dbReference type="SUPFAM" id="SSF50800">
    <property type="entry name" value="PK beta-barrel domain-like"/>
    <property type="match status" value="1"/>
</dbReference>
<dbReference type="InterPro" id="IPR015806">
    <property type="entry name" value="Pyrv_Knase_insert_dom_sf"/>
</dbReference>
<evidence type="ECO:0000256" key="4">
    <source>
        <dbReference type="ARBA" id="ARBA00008663"/>
    </source>
</evidence>
<dbReference type="InterPro" id="IPR015795">
    <property type="entry name" value="Pyrv_Knase_C"/>
</dbReference>
<dbReference type="Gene3D" id="2.40.33.10">
    <property type="entry name" value="PK beta-barrel domain-like"/>
    <property type="match status" value="1"/>
</dbReference>
<dbReference type="NCBIfam" id="TIGR01064">
    <property type="entry name" value="pyruv_kin"/>
    <property type="match status" value="1"/>
</dbReference>
<dbReference type="PRINTS" id="PR01050">
    <property type="entry name" value="PYRUVTKNASE"/>
</dbReference>
<keyword evidence="14 19" id="KW-0670">Pyruvate</keyword>
<evidence type="ECO:0000256" key="9">
    <source>
        <dbReference type="ARBA" id="ARBA00022741"/>
    </source>
</evidence>
<dbReference type="InterPro" id="IPR011037">
    <property type="entry name" value="Pyrv_Knase-like_insert_dom_sf"/>
</dbReference>
<dbReference type="InterPro" id="IPR018209">
    <property type="entry name" value="Pyrv_Knase_AS"/>
</dbReference>
<keyword evidence="7 16" id="KW-0808">Transferase</keyword>
<reference evidence="19 20" key="1">
    <citation type="journal article" date="2016" name="Proc. Natl. Acad. Sci. U.S.A.">
        <title>Comparative genomics of biotechnologically important yeasts.</title>
        <authorList>
            <person name="Riley R."/>
            <person name="Haridas S."/>
            <person name="Wolfe K.H."/>
            <person name="Lopes M.R."/>
            <person name="Hittinger C.T."/>
            <person name="Goeker M."/>
            <person name="Salamov A.A."/>
            <person name="Wisecaver J.H."/>
            <person name="Long T.M."/>
            <person name="Calvey C.H."/>
            <person name="Aerts A.L."/>
            <person name="Barry K.W."/>
            <person name="Choi C."/>
            <person name="Clum A."/>
            <person name="Coughlan A.Y."/>
            <person name="Deshpande S."/>
            <person name="Douglass A.P."/>
            <person name="Hanson S.J."/>
            <person name="Klenk H.-P."/>
            <person name="LaButti K.M."/>
            <person name="Lapidus A."/>
            <person name="Lindquist E.A."/>
            <person name="Lipzen A.M."/>
            <person name="Meier-Kolthoff J.P."/>
            <person name="Ohm R.A."/>
            <person name="Otillar R.P."/>
            <person name="Pangilinan J.L."/>
            <person name="Peng Y."/>
            <person name="Rokas A."/>
            <person name="Rosa C.A."/>
            <person name="Scheuner C."/>
            <person name="Sibirny A.A."/>
            <person name="Slot J.C."/>
            <person name="Stielow J.B."/>
            <person name="Sun H."/>
            <person name="Kurtzman C.P."/>
            <person name="Blackwell M."/>
            <person name="Grigoriev I.V."/>
            <person name="Jeffries T.W."/>
        </authorList>
    </citation>
    <scope>NUCLEOTIDE SEQUENCE [LARGE SCALE GENOMIC DNA]</scope>
    <source>
        <strain evidence="19 20">DSM 6958</strain>
    </source>
</reference>
<evidence type="ECO:0000256" key="15">
    <source>
        <dbReference type="ARBA" id="ARBA00048152"/>
    </source>
</evidence>
<dbReference type="Pfam" id="PF00224">
    <property type="entry name" value="PK"/>
    <property type="match status" value="1"/>
</dbReference>
<feature type="domain" description="Pyruvate kinase barrel" evidence="17">
    <location>
        <begin position="28"/>
        <end position="359"/>
    </location>
</feature>
<dbReference type="EMBL" id="KV454407">
    <property type="protein sequence ID" value="ODQ67474.1"/>
    <property type="molecule type" value="Genomic_DNA"/>
</dbReference>
<dbReference type="UniPathway" id="UPA00109">
    <property type="reaction ID" value="UER00188"/>
</dbReference>
<comment type="catalytic activity">
    <reaction evidence="15 16">
        <text>pyruvate + ATP = phosphoenolpyruvate + ADP + H(+)</text>
        <dbReference type="Rhea" id="RHEA:18157"/>
        <dbReference type="ChEBI" id="CHEBI:15361"/>
        <dbReference type="ChEBI" id="CHEBI:15378"/>
        <dbReference type="ChEBI" id="CHEBI:30616"/>
        <dbReference type="ChEBI" id="CHEBI:58702"/>
        <dbReference type="ChEBI" id="CHEBI:456216"/>
        <dbReference type="EC" id="2.7.1.40"/>
    </reaction>
</comment>
<dbReference type="Gene3D" id="3.20.20.60">
    <property type="entry name" value="Phosphoenolpyruvate-binding domains"/>
    <property type="match status" value="1"/>
</dbReference>
<dbReference type="PROSITE" id="PS00110">
    <property type="entry name" value="PYRUVATE_KINASE"/>
    <property type="match status" value="1"/>
</dbReference>
<proteinExistence type="inferred from homology"/>
<evidence type="ECO:0000256" key="1">
    <source>
        <dbReference type="ARBA" id="ARBA00001946"/>
    </source>
</evidence>
<name>A0A1E3PQF6_9ASCO</name>
<dbReference type="InterPro" id="IPR015793">
    <property type="entry name" value="Pyrv_Knase_brl"/>
</dbReference>
<dbReference type="SUPFAM" id="SSF52935">
    <property type="entry name" value="PK C-terminal domain-like"/>
    <property type="match status" value="1"/>
</dbReference>
<keyword evidence="11" id="KW-0067">ATP-binding</keyword>
<evidence type="ECO:0000256" key="13">
    <source>
        <dbReference type="ARBA" id="ARBA00023152"/>
    </source>
</evidence>
<comment type="similarity">
    <text evidence="4 16">Belongs to the pyruvate kinase family.</text>
</comment>
<dbReference type="Pfam" id="PF02887">
    <property type="entry name" value="PK_C"/>
    <property type="match status" value="1"/>
</dbReference>
<dbReference type="InterPro" id="IPR036918">
    <property type="entry name" value="Pyrv_Knase_C_sf"/>
</dbReference>
<dbReference type="InterPro" id="IPR015813">
    <property type="entry name" value="Pyrv/PenolPyrv_kinase-like_dom"/>
</dbReference>
<dbReference type="PANTHER" id="PTHR11817">
    <property type="entry name" value="PYRUVATE KINASE"/>
    <property type="match status" value="1"/>
</dbReference>
<evidence type="ECO:0000313" key="20">
    <source>
        <dbReference type="Proteomes" id="UP000095009"/>
    </source>
</evidence>
<dbReference type="OrthoDB" id="108365at2759"/>
<dbReference type="FunFam" id="3.40.1380.20:FF:000001">
    <property type="entry name" value="Pyruvate kinase"/>
    <property type="match status" value="1"/>
</dbReference>
<protein>
    <recommendedName>
        <fullName evidence="6 16">Pyruvate kinase</fullName>
        <ecNumber evidence="6 16">2.7.1.40</ecNumber>
    </recommendedName>
</protein>
<dbReference type="InterPro" id="IPR001697">
    <property type="entry name" value="Pyr_Knase"/>
</dbReference>
<keyword evidence="9" id="KW-0547">Nucleotide-binding</keyword>
<feature type="domain" description="Pyruvate kinase C-terminal" evidence="18">
    <location>
        <begin position="394"/>
        <end position="515"/>
    </location>
</feature>
<dbReference type="GO" id="GO:0004743">
    <property type="term" value="F:pyruvate kinase activity"/>
    <property type="evidence" value="ECO:0007669"/>
    <property type="project" value="UniProtKB-EC"/>
</dbReference>
<keyword evidence="12 16" id="KW-0460">Magnesium</keyword>
<evidence type="ECO:0000256" key="14">
    <source>
        <dbReference type="ARBA" id="ARBA00023317"/>
    </source>
</evidence>
<organism evidence="19 20">
    <name type="scientific">Nadsonia fulvescens var. elongata DSM 6958</name>
    <dbReference type="NCBI Taxonomy" id="857566"/>
    <lineage>
        <taxon>Eukaryota</taxon>
        <taxon>Fungi</taxon>
        <taxon>Dikarya</taxon>
        <taxon>Ascomycota</taxon>
        <taxon>Saccharomycotina</taxon>
        <taxon>Dipodascomycetes</taxon>
        <taxon>Dipodascales</taxon>
        <taxon>Dipodascales incertae sedis</taxon>
        <taxon>Nadsonia</taxon>
    </lineage>
</organism>
<gene>
    <name evidence="19" type="ORF">NADFUDRAFT_81943</name>
</gene>